<sequence length="143" mass="16589">MNNYTRQKLQREIRKYYLAREGLLAIDEKILELEDRKTSIKSLDTSSVPNYGGGSKHEDSLLDIISDLDMLYRNKTYISRSCDITEKCLNALPKIERSVLLKLYGERCNIEIVKRHFNYEKSAIYGIANKGLEEFGLLLYGED</sequence>
<organism evidence="1">
    <name type="scientific">Firmicutes phage HS19</name>
    <dbReference type="NCBI Taxonomy" id="3056397"/>
    <lineage>
        <taxon>Viruses</taxon>
    </lineage>
</organism>
<name>A0AA49X5J1_9VIRU</name>
<reference evidence="1" key="1">
    <citation type="submission" date="2023-04" db="EMBL/GenBank/DDBJ databases">
        <title>The human skin virome in hidradenitis suppurativa patients.</title>
        <authorList>
            <person name="Jansen D."/>
        </authorList>
    </citation>
    <scope>NUCLEOTIDE SEQUENCE</scope>
    <source>
        <strain evidence="1">VC4_HSPhageD</strain>
    </source>
</reference>
<accession>A0AA49X5J1</accession>
<dbReference type="EMBL" id="OQ890325">
    <property type="protein sequence ID" value="WLJ26356.1"/>
    <property type="molecule type" value="Genomic_DNA"/>
</dbReference>
<evidence type="ECO:0000313" key="1">
    <source>
        <dbReference type="EMBL" id="WLJ26356.1"/>
    </source>
</evidence>
<proteinExistence type="predicted"/>
<protein>
    <submittedName>
        <fullName evidence="1">Uncharacterized protein</fullName>
    </submittedName>
</protein>